<evidence type="ECO:0000313" key="1">
    <source>
        <dbReference type="EMBL" id="EPI52214.1"/>
    </source>
</evidence>
<organism evidence="1 2">
    <name type="scientific">Gardnerella pickettii JCP8017A</name>
    <dbReference type="NCBI Taxonomy" id="1261062"/>
    <lineage>
        <taxon>Bacteria</taxon>
        <taxon>Bacillati</taxon>
        <taxon>Actinomycetota</taxon>
        <taxon>Actinomycetes</taxon>
        <taxon>Bifidobacteriales</taxon>
        <taxon>Bifidobacteriaceae</taxon>
        <taxon>Gardnerella</taxon>
        <taxon>Gardnerella pickettii</taxon>
    </lineage>
</organism>
<dbReference type="HOGENOM" id="CLU_3168506_0_0_11"/>
<reference evidence="1 2" key="1">
    <citation type="submission" date="2013-06" db="EMBL/GenBank/DDBJ databases">
        <authorList>
            <person name="Weinstock G."/>
            <person name="Sodergren E."/>
            <person name="Lobos E.A."/>
            <person name="Fulton L."/>
            <person name="Fulton R."/>
            <person name="Courtney L."/>
            <person name="Fronick C."/>
            <person name="O'Laughlin M."/>
            <person name="Godfrey J."/>
            <person name="Wilson R.M."/>
            <person name="Miner T."/>
            <person name="Farmer C."/>
            <person name="Delehaunty K."/>
            <person name="Cordes M."/>
            <person name="Minx P."/>
            <person name="Tomlinson C."/>
            <person name="Chen J."/>
            <person name="Wollam A."/>
            <person name="Pepin K.H."/>
            <person name="Bhonagiri V."/>
            <person name="Zhang X."/>
            <person name="Warren W."/>
            <person name="Mitreva M."/>
            <person name="Mardis E.R."/>
            <person name="Wilson R.K."/>
        </authorList>
    </citation>
    <scope>NUCLEOTIDE SEQUENCE [LARGE SCALE GENOMIC DNA]</scope>
    <source>
        <strain evidence="1 2">JCP8017A</strain>
    </source>
</reference>
<dbReference type="Proteomes" id="UP000015779">
    <property type="component" value="Unassembled WGS sequence"/>
</dbReference>
<gene>
    <name evidence="1" type="ORF">HMPREF1577_00843</name>
</gene>
<dbReference type="EMBL" id="ATJN01000042">
    <property type="protein sequence ID" value="EPI52214.1"/>
    <property type="molecule type" value="Genomic_DNA"/>
</dbReference>
<evidence type="ECO:0000313" key="2">
    <source>
        <dbReference type="Proteomes" id="UP000015779"/>
    </source>
</evidence>
<proteinExistence type="predicted"/>
<protein>
    <submittedName>
        <fullName evidence="1">Uncharacterized protein</fullName>
    </submittedName>
</protein>
<accession>T2PMK3</accession>
<sequence>MANKLAYNLNFKTDIIKLITIVMLLNEKQFLNLSDYILIHNDTFESL</sequence>
<dbReference type="AlphaFoldDB" id="T2PMK3"/>
<name>T2PMK3_9BIFI</name>
<comment type="caution">
    <text evidence="1">The sequence shown here is derived from an EMBL/GenBank/DDBJ whole genome shotgun (WGS) entry which is preliminary data.</text>
</comment>